<name>A0ABQ8J9D7_DERPT</name>
<gene>
    <name evidence="1" type="ORF">DERP_011093</name>
</gene>
<reference evidence="1 2" key="2">
    <citation type="journal article" date="2022" name="Mol. Biol. Evol.">
        <title>Comparative Genomics Reveals Insights into the Divergent Evolution of Astigmatic Mites and Household Pest Adaptations.</title>
        <authorList>
            <person name="Xiong Q."/>
            <person name="Wan A.T."/>
            <person name="Liu X."/>
            <person name="Fung C.S."/>
            <person name="Xiao X."/>
            <person name="Malainual N."/>
            <person name="Hou J."/>
            <person name="Wang L."/>
            <person name="Wang M."/>
            <person name="Yang K.Y."/>
            <person name="Cui Y."/>
            <person name="Leung E.L."/>
            <person name="Nong W."/>
            <person name="Shin S.K."/>
            <person name="Au S.W."/>
            <person name="Jeong K.Y."/>
            <person name="Chew F.T."/>
            <person name="Hui J.H."/>
            <person name="Leung T.F."/>
            <person name="Tungtrongchitr A."/>
            <person name="Zhong N."/>
            <person name="Liu Z."/>
            <person name="Tsui S.K."/>
        </authorList>
    </citation>
    <scope>NUCLEOTIDE SEQUENCE [LARGE SCALE GENOMIC DNA]</scope>
    <source>
        <strain evidence="1">Derp</strain>
    </source>
</reference>
<proteinExistence type="predicted"/>
<protein>
    <recommendedName>
        <fullName evidence="3">N-acetyltransferase domain-containing protein</fullName>
    </recommendedName>
</protein>
<dbReference type="Proteomes" id="UP000887458">
    <property type="component" value="Unassembled WGS sequence"/>
</dbReference>
<feature type="non-terminal residue" evidence="1">
    <location>
        <position position="1"/>
    </location>
</feature>
<evidence type="ECO:0008006" key="3">
    <source>
        <dbReference type="Google" id="ProtNLM"/>
    </source>
</evidence>
<comment type="caution">
    <text evidence="1">The sequence shown here is derived from an EMBL/GenBank/DDBJ whole genome shotgun (WGS) entry which is preliminary data.</text>
</comment>
<reference evidence="1 2" key="1">
    <citation type="journal article" date="2018" name="J. Allergy Clin. Immunol.">
        <title>High-quality assembly of Dermatophagoides pteronyssinus genome and transcriptome reveals a wide range of novel allergens.</title>
        <authorList>
            <person name="Liu X.Y."/>
            <person name="Yang K.Y."/>
            <person name="Wang M.Q."/>
            <person name="Kwok J.S."/>
            <person name="Zeng X."/>
            <person name="Yang Z."/>
            <person name="Xiao X.J."/>
            <person name="Lau C.P."/>
            <person name="Li Y."/>
            <person name="Huang Z.M."/>
            <person name="Ba J.G."/>
            <person name="Yim A.K."/>
            <person name="Ouyang C.Y."/>
            <person name="Ngai S.M."/>
            <person name="Chan T.F."/>
            <person name="Leung E.L."/>
            <person name="Liu L."/>
            <person name="Liu Z.G."/>
            <person name="Tsui S.K."/>
        </authorList>
    </citation>
    <scope>NUCLEOTIDE SEQUENCE [LARGE SCALE GENOMIC DNA]</scope>
    <source>
        <strain evidence="1">Derp</strain>
    </source>
</reference>
<evidence type="ECO:0000313" key="2">
    <source>
        <dbReference type="Proteomes" id="UP000887458"/>
    </source>
</evidence>
<dbReference type="EMBL" id="NJHN03000061">
    <property type="protein sequence ID" value="KAH9418998.1"/>
    <property type="molecule type" value="Genomic_DNA"/>
</dbReference>
<sequence length="271" mass="31956">LLAIKIGYERLGLGSQLIKFLKENNQIGPYDAMHVRIAENNQRLRRFFLRNQFTDDLILNASFDQLIINQSDDSGDDNLDVDDDDDCDSTKSTNIQHSNSYCSVYSSSMTMRTGKKRKHEKNINIIDRSKLMSSMISMCYLPPFSIGTLSESIETANQRTTIERLDNHFVDDLIEQAQLQWRQNLLASYRTQWSLVGRLHSEIEHLRQQLTKRNIIIEQLRRENFNLRNQLVYRNRTTTTMANNNHYQQQQKNLQKQLLLYRTLQFDKLDF</sequence>
<accession>A0ABQ8J9D7</accession>
<organism evidence="1 2">
    <name type="scientific">Dermatophagoides pteronyssinus</name>
    <name type="common">European house dust mite</name>
    <dbReference type="NCBI Taxonomy" id="6956"/>
    <lineage>
        <taxon>Eukaryota</taxon>
        <taxon>Metazoa</taxon>
        <taxon>Ecdysozoa</taxon>
        <taxon>Arthropoda</taxon>
        <taxon>Chelicerata</taxon>
        <taxon>Arachnida</taxon>
        <taxon>Acari</taxon>
        <taxon>Acariformes</taxon>
        <taxon>Sarcoptiformes</taxon>
        <taxon>Astigmata</taxon>
        <taxon>Psoroptidia</taxon>
        <taxon>Analgoidea</taxon>
        <taxon>Pyroglyphidae</taxon>
        <taxon>Dermatophagoidinae</taxon>
        <taxon>Dermatophagoides</taxon>
    </lineage>
</organism>
<evidence type="ECO:0000313" key="1">
    <source>
        <dbReference type="EMBL" id="KAH9418998.1"/>
    </source>
</evidence>
<keyword evidence="2" id="KW-1185">Reference proteome</keyword>